<protein>
    <recommendedName>
        <fullName evidence="7 18">Phosphatidate cytidylyltransferase</fullName>
        <ecNumber evidence="6 18">2.7.7.41</ecNumber>
    </recommendedName>
</protein>
<evidence type="ECO:0000256" key="15">
    <source>
        <dbReference type="ARBA" id="ARBA00023136"/>
    </source>
</evidence>
<feature type="transmembrane region" description="Helical" evidence="19">
    <location>
        <begin position="56"/>
        <end position="74"/>
    </location>
</feature>
<sequence>MLRARVITALILLVGLLAGLFLLPAPLWLAFASLICAIGSAEWAGMTGFTPRAGKVYAALVGALCFAAGGVAGLHRPETIAPFGLAPVYAVSALFWICCVPLWLRAKWRLPSPAAAALVGLVLLLPPALAIAHLRLLSPWLLLGVLAAVWVADIAAYFTGRAFGRRKLAPGISPGKSWEGAYGAVVAVVVYGLVVISSVGHAGVEASYLAAVPALIAFTALSIIGDLFESLVKRQAGVKDSGSLLPGHGGVLDRIDSLTSTLPVAGLLLLWVAH</sequence>
<accession>A0A848G2Y3</accession>
<feature type="transmembrane region" description="Helical" evidence="19">
    <location>
        <begin position="80"/>
        <end position="104"/>
    </location>
</feature>
<comment type="caution">
    <text evidence="20">The sequence shown here is derived from an EMBL/GenBank/DDBJ whole genome shotgun (WGS) entry which is preliminary data.</text>
</comment>
<evidence type="ECO:0000256" key="13">
    <source>
        <dbReference type="ARBA" id="ARBA00022989"/>
    </source>
</evidence>
<keyword evidence="9" id="KW-0444">Lipid biosynthesis</keyword>
<evidence type="ECO:0000256" key="8">
    <source>
        <dbReference type="ARBA" id="ARBA00022475"/>
    </source>
</evidence>
<dbReference type="Proteomes" id="UP000580043">
    <property type="component" value="Unassembled WGS sequence"/>
</dbReference>
<keyword evidence="12 18" id="KW-0548">Nucleotidyltransferase</keyword>
<dbReference type="EC" id="2.7.7.41" evidence="6 18"/>
<evidence type="ECO:0000256" key="16">
    <source>
        <dbReference type="ARBA" id="ARBA00023209"/>
    </source>
</evidence>
<evidence type="ECO:0000256" key="14">
    <source>
        <dbReference type="ARBA" id="ARBA00023098"/>
    </source>
</evidence>
<evidence type="ECO:0000256" key="18">
    <source>
        <dbReference type="RuleBase" id="RU003938"/>
    </source>
</evidence>
<keyword evidence="11 18" id="KW-0812">Transmembrane</keyword>
<comment type="subcellular location">
    <subcellularLocation>
        <location evidence="2">Cell membrane</location>
        <topology evidence="2">Multi-pass membrane protein</topology>
    </subcellularLocation>
</comment>
<evidence type="ECO:0000256" key="19">
    <source>
        <dbReference type="SAM" id="Phobius"/>
    </source>
</evidence>
<keyword evidence="15 19" id="KW-0472">Membrane</keyword>
<feature type="transmembrane region" description="Helical" evidence="19">
    <location>
        <begin position="116"/>
        <end position="134"/>
    </location>
</feature>
<evidence type="ECO:0000256" key="2">
    <source>
        <dbReference type="ARBA" id="ARBA00004651"/>
    </source>
</evidence>
<dbReference type="Pfam" id="PF01148">
    <property type="entry name" value="CTP_transf_1"/>
    <property type="match status" value="1"/>
</dbReference>
<evidence type="ECO:0000256" key="10">
    <source>
        <dbReference type="ARBA" id="ARBA00022679"/>
    </source>
</evidence>
<evidence type="ECO:0000256" key="7">
    <source>
        <dbReference type="ARBA" id="ARBA00019373"/>
    </source>
</evidence>
<name>A0A848G2Y3_9RHOO</name>
<comment type="pathway">
    <text evidence="4">Lipid metabolism.</text>
</comment>
<keyword evidence="14" id="KW-0443">Lipid metabolism</keyword>
<dbReference type="RefSeq" id="WP_169145012.1">
    <property type="nucleotide sequence ID" value="NZ_JABBGA010000004.1"/>
</dbReference>
<evidence type="ECO:0000313" key="20">
    <source>
        <dbReference type="EMBL" id="NML25365.1"/>
    </source>
</evidence>
<keyword evidence="13 19" id="KW-1133">Transmembrane helix</keyword>
<feature type="transmembrane region" description="Helical" evidence="19">
    <location>
        <begin position="206"/>
        <end position="228"/>
    </location>
</feature>
<evidence type="ECO:0000256" key="17">
    <source>
        <dbReference type="ARBA" id="ARBA00023264"/>
    </source>
</evidence>
<dbReference type="PROSITE" id="PS01315">
    <property type="entry name" value="CDS"/>
    <property type="match status" value="1"/>
</dbReference>
<evidence type="ECO:0000256" key="5">
    <source>
        <dbReference type="ARBA" id="ARBA00010185"/>
    </source>
</evidence>
<comment type="pathway">
    <text evidence="3 18">Phospholipid metabolism; CDP-diacylglycerol biosynthesis; CDP-diacylglycerol from sn-glycerol 3-phosphate: step 3/3.</text>
</comment>
<evidence type="ECO:0000256" key="4">
    <source>
        <dbReference type="ARBA" id="ARBA00005189"/>
    </source>
</evidence>
<dbReference type="AlphaFoldDB" id="A0A848G2Y3"/>
<dbReference type="GO" id="GO:0004605">
    <property type="term" value="F:phosphatidate cytidylyltransferase activity"/>
    <property type="evidence" value="ECO:0007669"/>
    <property type="project" value="UniProtKB-EC"/>
</dbReference>
<evidence type="ECO:0000256" key="6">
    <source>
        <dbReference type="ARBA" id="ARBA00012487"/>
    </source>
</evidence>
<keyword evidence="16" id="KW-0594">Phospholipid biosynthesis</keyword>
<dbReference type="PANTHER" id="PTHR46382:SF1">
    <property type="entry name" value="PHOSPHATIDATE CYTIDYLYLTRANSFERASE"/>
    <property type="match status" value="1"/>
</dbReference>
<keyword evidence="21" id="KW-1185">Reference proteome</keyword>
<evidence type="ECO:0000256" key="3">
    <source>
        <dbReference type="ARBA" id="ARBA00005119"/>
    </source>
</evidence>
<dbReference type="GO" id="GO:0016024">
    <property type="term" value="P:CDP-diacylglycerol biosynthetic process"/>
    <property type="evidence" value="ECO:0007669"/>
    <property type="project" value="UniProtKB-UniPathway"/>
</dbReference>
<organism evidence="20 21">
    <name type="scientific">Zoogloea dura</name>
    <dbReference type="NCBI Taxonomy" id="2728840"/>
    <lineage>
        <taxon>Bacteria</taxon>
        <taxon>Pseudomonadati</taxon>
        <taxon>Pseudomonadota</taxon>
        <taxon>Betaproteobacteria</taxon>
        <taxon>Rhodocyclales</taxon>
        <taxon>Zoogloeaceae</taxon>
        <taxon>Zoogloea</taxon>
    </lineage>
</organism>
<feature type="transmembrane region" description="Helical" evidence="19">
    <location>
        <begin position="180"/>
        <end position="200"/>
    </location>
</feature>
<keyword evidence="10 18" id="KW-0808">Transferase</keyword>
<comment type="similarity">
    <text evidence="5 18">Belongs to the CDS family.</text>
</comment>
<gene>
    <name evidence="20" type="ORF">HHL15_06400</name>
</gene>
<evidence type="ECO:0000256" key="11">
    <source>
        <dbReference type="ARBA" id="ARBA00022692"/>
    </source>
</evidence>
<dbReference type="GO" id="GO:0005886">
    <property type="term" value="C:plasma membrane"/>
    <property type="evidence" value="ECO:0007669"/>
    <property type="project" value="UniProtKB-SubCell"/>
</dbReference>
<dbReference type="UniPathway" id="UPA00557">
    <property type="reaction ID" value="UER00614"/>
</dbReference>
<evidence type="ECO:0000256" key="12">
    <source>
        <dbReference type="ARBA" id="ARBA00022695"/>
    </source>
</evidence>
<evidence type="ECO:0000256" key="9">
    <source>
        <dbReference type="ARBA" id="ARBA00022516"/>
    </source>
</evidence>
<comment type="catalytic activity">
    <reaction evidence="1 18">
        <text>a 1,2-diacyl-sn-glycero-3-phosphate + CTP + H(+) = a CDP-1,2-diacyl-sn-glycerol + diphosphate</text>
        <dbReference type="Rhea" id="RHEA:16229"/>
        <dbReference type="ChEBI" id="CHEBI:15378"/>
        <dbReference type="ChEBI" id="CHEBI:33019"/>
        <dbReference type="ChEBI" id="CHEBI:37563"/>
        <dbReference type="ChEBI" id="CHEBI:58332"/>
        <dbReference type="ChEBI" id="CHEBI:58608"/>
        <dbReference type="EC" id="2.7.7.41"/>
    </reaction>
</comment>
<keyword evidence="8" id="KW-1003">Cell membrane</keyword>
<dbReference type="EMBL" id="JABBGA010000004">
    <property type="protein sequence ID" value="NML25365.1"/>
    <property type="molecule type" value="Genomic_DNA"/>
</dbReference>
<evidence type="ECO:0000256" key="1">
    <source>
        <dbReference type="ARBA" id="ARBA00001698"/>
    </source>
</evidence>
<keyword evidence="17" id="KW-1208">Phospholipid metabolism</keyword>
<dbReference type="PANTHER" id="PTHR46382">
    <property type="entry name" value="PHOSPHATIDATE CYTIDYLYLTRANSFERASE"/>
    <property type="match status" value="1"/>
</dbReference>
<proteinExistence type="inferred from homology"/>
<feature type="transmembrane region" description="Helical" evidence="19">
    <location>
        <begin position="140"/>
        <end position="159"/>
    </location>
</feature>
<dbReference type="InterPro" id="IPR000374">
    <property type="entry name" value="PC_trans"/>
</dbReference>
<evidence type="ECO:0000313" key="21">
    <source>
        <dbReference type="Proteomes" id="UP000580043"/>
    </source>
</evidence>
<reference evidence="20 21" key="1">
    <citation type="submission" date="2020-04" db="EMBL/GenBank/DDBJ databases">
        <title>Zoogloea sp. G-4-1-14 isolated from soil.</title>
        <authorList>
            <person name="Dahal R.H."/>
        </authorList>
    </citation>
    <scope>NUCLEOTIDE SEQUENCE [LARGE SCALE GENOMIC DNA]</scope>
    <source>
        <strain evidence="20 21">G-4-1-14</strain>
    </source>
</reference>